<sequence>MTDGYYPTADVDRIDVETDGTRVVLTKVRTPTGARIQVEHDELGRTCLDAIELEALTWQDADFFEELIDDEYEFREVDPAPKSVADLQITNEYAIARLRRSDDGKSVWLTAPKMGYGTVVDARVLAALIDEPKTFFSELLRTPYGPDDDDDVHVF</sequence>
<keyword evidence="2" id="KW-1185">Reference proteome</keyword>
<dbReference type="Proteomes" id="UP000281431">
    <property type="component" value="Unassembled WGS sequence"/>
</dbReference>
<gene>
    <name evidence="1" type="ORF">EA472_03835</name>
</gene>
<name>A0A3N6MWR4_NATCH</name>
<reference evidence="1 2" key="1">
    <citation type="submission" date="2018-10" db="EMBL/GenBank/DDBJ databases">
        <title>Natrarchaeobius chitinivorans gen. nov., sp. nov., and Natrarchaeobius haloalkaliphilus sp. nov., alkaliphilic, chitin-utilizing haloarchaea from hypersaline alkaline lakes.</title>
        <authorList>
            <person name="Sorokin D.Y."/>
            <person name="Elcheninov A.G."/>
            <person name="Kostrikina N.A."/>
            <person name="Bale N.J."/>
            <person name="Sinninghe Damste J.S."/>
            <person name="Khijniak T.V."/>
            <person name="Kublanov I.V."/>
            <person name="Toshchakov S.V."/>
        </authorList>
    </citation>
    <scope>NUCLEOTIDE SEQUENCE [LARGE SCALE GENOMIC DNA]</scope>
    <source>
        <strain evidence="1 2">AArcht7</strain>
    </source>
</reference>
<evidence type="ECO:0000313" key="2">
    <source>
        <dbReference type="Proteomes" id="UP000281431"/>
    </source>
</evidence>
<comment type="caution">
    <text evidence="1">The sequence shown here is derived from an EMBL/GenBank/DDBJ whole genome shotgun (WGS) entry which is preliminary data.</text>
</comment>
<evidence type="ECO:0000313" key="1">
    <source>
        <dbReference type="EMBL" id="RQH02441.1"/>
    </source>
</evidence>
<protein>
    <submittedName>
        <fullName evidence="1">Uncharacterized protein</fullName>
    </submittedName>
</protein>
<organism evidence="1 2">
    <name type="scientific">Natrarchaeobius chitinivorans</name>
    <dbReference type="NCBI Taxonomy" id="1679083"/>
    <lineage>
        <taxon>Archaea</taxon>
        <taxon>Methanobacteriati</taxon>
        <taxon>Methanobacteriota</taxon>
        <taxon>Stenosarchaea group</taxon>
        <taxon>Halobacteria</taxon>
        <taxon>Halobacteriales</taxon>
        <taxon>Natrialbaceae</taxon>
        <taxon>Natrarchaeobius</taxon>
    </lineage>
</organism>
<accession>A0A3N6MWR4</accession>
<dbReference type="EMBL" id="REFZ01000002">
    <property type="protein sequence ID" value="RQH02441.1"/>
    <property type="molecule type" value="Genomic_DNA"/>
</dbReference>
<dbReference type="OrthoDB" id="296462at2157"/>
<dbReference type="AlphaFoldDB" id="A0A3N6MWR4"/>
<proteinExistence type="predicted"/>